<name>A0A345MGI1_9CAUD</name>
<proteinExistence type="predicted"/>
<keyword evidence="2" id="KW-1185">Reference proteome</keyword>
<organism evidence="1 2">
    <name type="scientific">Streptomyces phage LukeCage</name>
    <dbReference type="NCBI Taxonomy" id="2283304"/>
    <lineage>
        <taxon>Viruses</taxon>
        <taxon>Duplodnaviria</taxon>
        <taxon>Heunggongvirae</taxon>
        <taxon>Uroviricota</taxon>
        <taxon>Caudoviricetes</taxon>
        <taxon>Stanwilliamsviridae</taxon>
        <taxon>Boydwoodruffvirinae</taxon>
        <taxon>Karimacvirus</taxon>
        <taxon>Karimacvirus lukecage</taxon>
        <taxon>Streptomyces virus LukeCage</taxon>
    </lineage>
</organism>
<sequence>MLENKAKLAKRKMSEANQRDDRIETRAYAVELTETNAFIQALKRLTSLN</sequence>
<evidence type="ECO:0000313" key="2">
    <source>
        <dbReference type="Proteomes" id="UP000259834"/>
    </source>
</evidence>
<accession>A0A345MGI1</accession>
<gene>
    <name evidence="1" type="primary">157</name>
    <name evidence="1" type="ORF">SEA_LUKECAGE_157</name>
</gene>
<evidence type="ECO:0000313" key="1">
    <source>
        <dbReference type="EMBL" id="AXH69662.1"/>
    </source>
</evidence>
<dbReference type="RefSeq" id="YP_009840062.1">
    <property type="nucleotide sequence ID" value="NC_048723.1"/>
</dbReference>
<dbReference type="Proteomes" id="UP000259834">
    <property type="component" value="Segment"/>
</dbReference>
<dbReference type="GeneID" id="55610145"/>
<dbReference type="EMBL" id="MH590597">
    <property type="protein sequence ID" value="AXH69662.1"/>
    <property type="molecule type" value="Genomic_DNA"/>
</dbReference>
<reference evidence="1 2" key="1">
    <citation type="submission" date="2018-07" db="EMBL/GenBank/DDBJ databases">
        <authorList>
            <person name="Gillick B.D."/>
            <person name="Moore J."/>
            <person name="Davilla D."/>
            <person name="Asghedom D."/>
            <person name="Smith B.R."/>
            <person name="Klug H."/>
            <person name="Hughes L.E."/>
            <person name="Garlena R.A."/>
            <person name="Russell D.A."/>
            <person name="Pope W.H."/>
            <person name="Jacobs-Sera D."/>
            <person name="Hatfull G.F."/>
        </authorList>
    </citation>
    <scope>NUCLEOTIDE SEQUENCE [LARGE SCALE GENOMIC DNA]</scope>
</reference>
<protein>
    <submittedName>
        <fullName evidence="1">Uncharacterized protein</fullName>
    </submittedName>
</protein>
<dbReference type="KEGG" id="vg:55610145"/>